<organism evidence="2 3">
    <name type="scientific">Amborella trichopoda</name>
    <dbReference type="NCBI Taxonomy" id="13333"/>
    <lineage>
        <taxon>Eukaryota</taxon>
        <taxon>Viridiplantae</taxon>
        <taxon>Streptophyta</taxon>
        <taxon>Embryophyta</taxon>
        <taxon>Tracheophyta</taxon>
        <taxon>Spermatophyta</taxon>
        <taxon>Magnoliopsida</taxon>
        <taxon>Amborellales</taxon>
        <taxon>Amborellaceae</taxon>
        <taxon>Amborella</taxon>
    </lineage>
</organism>
<sequence>MPRSNQTRMSVKPPTKSRWPVTMQKRKADVTLMERVRMTPYQVDAHVLTALTKIRSHVIQVSMTPGRFFGALV</sequence>
<dbReference type="Proteomes" id="UP000017836">
    <property type="component" value="Unassembled WGS sequence"/>
</dbReference>
<keyword evidence="3" id="KW-1185">Reference proteome</keyword>
<evidence type="ECO:0000313" key="2">
    <source>
        <dbReference type="EMBL" id="ERN16506.1"/>
    </source>
</evidence>
<dbReference type="EMBL" id="KI392442">
    <property type="protein sequence ID" value="ERN16506.1"/>
    <property type="molecule type" value="Genomic_DNA"/>
</dbReference>
<accession>U5CTB6</accession>
<evidence type="ECO:0000256" key="1">
    <source>
        <dbReference type="SAM" id="MobiDB-lite"/>
    </source>
</evidence>
<proteinExistence type="predicted"/>
<dbReference type="Gramene" id="ERN16506">
    <property type="protein sequence ID" value="ERN16506"/>
    <property type="gene ID" value="AMTR_s00031p00060000"/>
</dbReference>
<dbReference type="HOGENOM" id="CLU_2708119_0_0_1"/>
<evidence type="ECO:0000313" key="3">
    <source>
        <dbReference type="Proteomes" id="UP000017836"/>
    </source>
</evidence>
<feature type="region of interest" description="Disordered" evidence="1">
    <location>
        <begin position="1"/>
        <end position="21"/>
    </location>
</feature>
<reference evidence="3" key="1">
    <citation type="journal article" date="2013" name="Science">
        <title>The Amborella genome and the evolution of flowering plants.</title>
        <authorList>
            <consortium name="Amborella Genome Project"/>
        </authorList>
    </citation>
    <scope>NUCLEOTIDE SEQUENCE [LARGE SCALE GENOMIC DNA]</scope>
</reference>
<gene>
    <name evidence="2" type="ORF">AMTR_s00031p00060000</name>
</gene>
<dbReference type="AlphaFoldDB" id="U5CTB6"/>
<name>U5CTB6_AMBTC</name>
<protein>
    <submittedName>
        <fullName evidence="2">Uncharacterized protein</fullName>
    </submittedName>
</protein>